<proteinExistence type="predicted"/>
<dbReference type="STRING" id="112090.W4GI43"/>
<dbReference type="EMBL" id="KI913129">
    <property type="protein sequence ID" value="ETV78704.1"/>
    <property type="molecule type" value="Genomic_DNA"/>
</dbReference>
<feature type="site" description="Cleavage; by autolysis" evidence="2">
    <location>
        <begin position="170"/>
        <end position="171"/>
    </location>
</feature>
<protein>
    <submittedName>
        <fullName evidence="3">Uncharacterized protein</fullName>
    </submittedName>
</protein>
<dbReference type="InterPro" id="IPR000246">
    <property type="entry name" value="Peptidase_T2"/>
</dbReference>
<dbReference type="SUPFAM" id="SSF56235">
    <property type="entry name" value="N-terminal nucleophile aminohydrolases (Ntn hydrolases)"/>
    <property type="match status" value="1"/>
</dbReference>
<dbReference type="AlphaFoldDB" id="W4GI43"/>
<dbReference type="VEuPathDB" id="FungiDB:H257_07556"/>
<reference evidence="3" key="1">
    <citation type="submission" date="2013-12" db="EMBL/GenBank/DDBJ databases">
        <title>The Genome Sequence of Aphanomyces astaci APO3.</title>
        <authorList>
            <consortium name="The Broad Institute Genomics Platform"/>
            <person name="Russ C."/>
            <person name="Tyler B."/>
            <person name="van West P."/>
            <person name="Dieguez-Uribeondo J."/>
            <person name="Young S.K."/>
            <person name="Zeng Q."/>
            <person name="Gargeya S."/>
            <person name="Fitzgerald M."/>
            <person name="Abouelleil A."/>
            <person name="Alvarado L."/>
            <person name="Chapman S.B."/>
            <person name="Gainer-Dewar J."/>
            <person name="Goldberg J."/>
            <person name="Griggs A."/>
            <person name="Gujja S."/>
            <person name="Hansen M."/>
            <person name="Howarth C."/>
            <person name="Imamovic A."/>
            <person name="Ireland A."/>
            <person name="Larimer J."/>
            <person name="McCowan C."/>
            <person name="Murphy C."/>
            <person name="Pearson M."/>
            <person name="Poon T.W."/>
            <person name="Priest M."/>
            <person name="Roberts A."/>
            <person name="Saif S."/>
            <person name="Shea T."/>
            <person name="Sykes S."/>
            <person name="Wortman J."/>
            <person name="Nusbaum C."/>
            <person name="Birren B."/>
        </authorList>
    </citation>
    <scope>NUCLEOTIDE SEQUENCE [LARGE SCALE GENOMIC DNA]</scope>
    <source>
        <strain evidence="3">APO3</strain>
    </source>
</reference>
<evidence type="ECO:0000256" key="1">
    <source>
        <dbReference type="PIRSR" id="PIRSR600246-1"/>
    </source>
</evidence>
<accession>W4GI43</accession>
<evidence type="ECO:0000256" key="2">
    <source>
        <dbReference type="PIRSR" id="PIRSR600246-3"/>
    </source>
</evidence>
<dbReference type="Gene3D" id="3.60.20.30">
    <property type="entry name" value="(Glycosyl)asparaginase"/>
    <property type="match status" value="1"/>
</dbReference>
<sequence>MWFVAVHIGAGNHESTNAAVDEANTCMRVALEAAARVLSAGGDAVSACEEAVVVLEDAECTNAGCNGPQVNLTTDGRVETDASVMSGSSNAIGCCGAVEGVRNPITLAVHLLRSQERRPQDRQPPLFLVGHGALAEAKDANLSTINYDDEPIHPRALIKHQDNATRYLLDTVGAICIDSAGHAAAAVSSAGIALKRPGRVGHAGCPRMGCCASNGSSTSAAYAFSCTGRGEHLVQGALLQHLERQVASMSAKAQVNDVINDAFNDAKSSNAGVAIEGGVIGLIGRPSSNDATNKRPRLVDGLDFVVAFTTPSMGIGMLSSSDPAPHMEILRNGPTGGLLSAHVCAVPPATESQHRSKRHRRTRP</sequence>
<dbReference type="CDD" id="cd04514">
    <property type="entry name" value="Taspase1_like"/>
    <property type="match status" value="1"/>
</dbReference>
<dbReference type="InterPro" id="IPR037464">
    <property type="entry name" value="Taspase1"/>
</dbReference>
<gene>
    <name evidence="3" type="ORF">H257_07556</name>
</gene>
<dbReference type="GeneID" id="20809552"/>
<dbReference type="Pfam" id="PF01112">
    <property type="entry name" value="Asparaginase_2"/>
    <property type="match status" value="1"/>
</dbReference>
<name>W4GI43_APHAT</name>
<dbReference type="OrthoDB" id="77601at2759"/>
<dbReference type="InterPro" id="IPR029055">
    <property type="entry name" value="Ntn_hydrolases_N"/>
</dbReference>
<organism evidence="3">
    <name type="scientific">Aphanomyces astaci</name>
    <name type="common">Crayfish plague agent</name>
    <dbReference type="NCBI Taxonomy" id="112090"/>
    <lineage>
        <taxon>Eukaryota</taxon>
        <taxon>Sar</taxon>
        <taxon>Stramenopiles</taxon>
        <taxon>Oomycota</taxon>
        <taxon>Saprolegniomycetes</taxon>
        <taxon>Saprolegniales</taxon>
        <taxon>Verrucalvaceae</taxon>
        <taxon>Aphanomyces</taxon>
    </lineage>
</organism>
<dbReference type="GO" id="GO:0005737">
    <property type="term" value="C:cytoplasm"/>
    <property type="evidence" value="ECO:0007669"/>
    <property type="project" value="TreeGrafter"/>
</dbReference>
<feature type="active site" description="Nucleophile" evidence="1">
    <location>
        <position position="171"/>
    </location>
</feature>
<dbReference type="GO" id="GO:0051604">
    <property type="term" value="P:protein maturation"/>
    <property type="evidence" value="ECO:0007669"/>
    <property type="project" value="TreeGrafter"/>
</dbReference>
<dbReference type="PANTHER" id="PTHR10188:SF8">
    <property type="entry name" value="THREONINE ASPARTASE 1"/>
    <property type="match status" value="1"/>
</dbReference>
<dbReference type="RefSeq" id="XP_009831423.1">
    <property type="nucleotide sequence ID" value="XM_009833121.1"/>
</dbReference>
<dbReference type="GO" id="GO:0004298">
    <property type="term" value="F:threonine-type endopeptidase activity"/>
    <property type="evidence" value="ECO:0007669"/>
    <property type="project" value="InterPro"/>
</dbReference>
<evidence type="ECO:0000313" key="3">
    <source>
        <dbReference type="EMBL" id="ETV78704.1"/>
    </source>
</evidence>
<dbReference type="PANTHER" id="PTHR10188">
    <property type="entry name" value="L-ASPARAGINASE"/>
    <property type="match status" value="1"/>
</dbReference>